<reference evidence="1 2" key="1">
    <citation type="submission" date="2023-05" db="EMBL/GenBank/DDBJ databases">
        <title>Sequencing and Assembly of Streptomyces sp. NP73.</title>
        <authorList>
            <person name="Konwar A.N."/>
            <person name="Saikia K."/>
            <person name="Thakur D."/>
        </authorList>
    </citation>
    <scope>NUCLEOTIDE SEQUENCE [LARGE SCALE GENOMIC DNA]</scope>
    <source>
        <strain evidence="1 2">NP73</strain>
    </source>
</reference>
<evidence type="ECO:0000313" key="2">
    <source>
        <dbReference type="Proteomes" id="UP001223390"/>
    </source>
</evidence>
<name>A0ABT7GW44_9ACTN</name>
<dbReference type="Proteomes" id="UP001223390">
    <property type="component" value="Unassembled WGS sequence"/>
</dbReference>
<proteinExistence type="predicted"/>
<dbReference type="RefSeq" id="WP_285343385.1">
    <property type="nucleotide sequence ID" value="NZ_JASITI010000021.1"/>
</dbReference>
<keyword evidence="2" id="KW-1185">Reference proteome</keyword>
<comment type="caution">
    <text evidence="1">The sequence shown here is derived from an EMBL/GenBank/DDBJ whole genome shotgun (WGS) entry which is preliminary data.</text>
</comment>
<accession>A0ABT7GW44</accession>
<dbReference type="EMBL" id="JASITI010000021">
    <property type="protein sequence ID" value="MDK9497653.1"/>
    <property type="molecule type" value="Genomic_DNA"/>
</dbReference>
<evidence type="ECO:0000313" key="1">
    <source>
        <dbReference type="EMBL" id="MDK9497653.1"/>
    </source>
</evidence>
<gene>
    <name evidence="1" type="ORF">QEZ40_002596</name>
</gene>
<organism evidence="1 2">
    <name type="scientific">Streptomyces katrae</name>
    <dbReference type="NCBI Taxonomy" id="68223"/>
    <lineage>
        <taxon>Bacteria</taxon>
        <taxon>Bacillati</taxon>
        <taxon>Actinomycetota</taxon>
        <taxon>Actinomycetes</taxon>
        <taxon>Kitasatosporales</taxon>
        <taxon>Streptomycetaceae</taxon>
        <taxon>Streptomyces</taxon>
    </lineage>
</organism>
<sequence length="133" mass="14449">MLVRVEATVRPASSGAVRVHSTLGTVAVLWQGDPEAVGREHHVEWTVDEDIVWTVNAWPSATAAPELREDGDHIVFRGQLSLFEDGVAALDLGGTPILFDLAEPSPPPEGFADGAWVEVRVARDRVSLWPYAL</sequence>
<protein>
    <submittedName>
        <fullName evidence="1">Uncharacterized protein</fullName>
    </submittedName>
</protein>